<dbReference type="GO" id="GO:0005509">
    <property type="term" value="F:calcium ion binding"/>
    <property type="evidence" value="ECO:0007669"/>
    <property type="project" value="InterPro"/>
</dbReference>
<dbReference type="PROSITE" id="PS00330">
    <property type="entry name" value="HEMOLYSIN_CALCIUM"/>
    <property type="match status" value="1"/>
</dbReference>
<evidence type="ECO:0000313" key="6">
    <source>
        <dbReference type="EMBL" id="PRY20900.1"/>
    </source>
</evidence>
<feature type="domain" description="Peptidase metallopeptidase" evidence="5">
    <location>
        <begin position="17"/>
        <end position="208"/>
    </location>
</feature>
<dbReference type="Gene3D" id="2.150.10.10">
    <property type="entry name" value="Serralysin-like metalloprotease, C-terminal"/>
    <property type="match status" value="4"/>
</dbReference>
<reference evidence="6 7" key="1">
    <citation type="submission" date="2018-03" db="EMBL/GenBank/DDBJ databases">
        <title>Genomic Encyclopedia of Archaeal and Bacterial Type Strains, Phase II (KMG-II): from individual species to whole genera.</title>
        <authorList>
            <person name="Goeker M."/>
        </authorList>
    </citation>
    <scope>NUCLEOTIDE SEQUENCE [LARGE SCALE GENOMIC DNA]</scope>
    <source>
        <strain evidence="6 7">DSM 29328</strain>
    </source>
</reference>
<keyword evidence="3" id="KW-0964">Secreted</keyword>
<accession>A0A2T0RIH5</accession>
<name>A0A2T0RIH5_9RHOB</name>
<feature type="compositionally biased region" description="Basic and acidic residues" evidence="4">
    <location>
        <begin position="370"/>
        <end position="383"/>
    </location>
</feature>
<dbReference type="InterPro" id="IPR018511">
    <property type="entry name" value="Hemolysin-typ_Ca-bd_CS"/>
</dbReference>
<dbReference type="GO" id="GO:0008270">
    <property type="term" value="F:zinc ion binding"/>
    <property type="evidence" value="ECO:0007669"/>
    <property type="project" value="InterPro"/>
</dbReference>
<dbReference type="AlphaFoldDB" id="A0A2T0RIH5"/>
<dbReference type="SUPFAM" id="SSF51120">
    <property type="entry name" value="beta-Roll"/>
    <property type="match status" value="2"/>
</dbReference>
<dbReference type="Pfam" id="PF00353">
    <property type="entry name" value="HemolysinCabind"/>
    <property type="match status" value="4"/>
</dbReference>
<dbReference type="EMBL" id="PVTD01000011">
    <property type="protein sequence ID" value="PRY20900.1"/>
    <property type="molecule type" value="Genomic_DNA"/>
</dbReference>
<dbReference type="InterPro" id="IPR024079">
    <property type="entry name" value="MetalloPept_cat_dom_sf"/>
</dbReference>
<evidence type="ECO:0000256" key="2">
    <source>
        <dbReference type="ARBA" id="ARBA00009490"/>
    </source>
</evidence>
<comment type="similarity">
    <text evidence="2">Belongs to the peptidase M10B family.</text>
</comment>
<dbReference type="Gene3D" id="3.40.390.10">
    <property type="entry name" value="Collagenase (Catalytic Domain)"/>
    <property type="match status" value="1"/>
</dbReference>
<evidence type="ECO:0000256" key="1">
    <source>
        <dbReference type="ARBA" id="ARBA00004613"/>
    </source>
</evidence>
<evidence type="ECO:0000313" key="7">
    <source>
        <dbReference type="Proteomes" id="UP000239480"/>
    </source>
</evidence>
<dbReference type="PRINTS" id="PR00313">
    <property type="entry name" value="CABNDNGRPT"/>
</dbReference>
<gene>
    <name evidence="6" type="ORF">CLV78_11154</name>
</gene>
<dbReference type="GO" id="GO:0006508">
    <property type="term" value="P:proteolysis"/>
    <property type="evidence" value="ECO:0007669"/>
    <property type="project" value="InterPro"/>
</dbReference>
<dbReference type="PANTHER" id="PTHR38340:SF1">
    <property type="entry name" value="S-LAYER PROTEIN"/>
    <property type="match status" value="1"/>
</dbReference>
<dbReference type="RefSeq" id="WP_106207257.1">
    <property type="nucleotide sequence ID" value="NZ_PVTD01000011.1"/>
</dbReference>
<feature type="compositionally biased region" description="Basic and acidic residues" evidence="4">
    <location>
        <begin position="392"/>
        <end position="401"/>
    </location>
</feature>
<feature type="region of interest" description="Disordered" evidence="4">
    <location>
        <begin position="370"/>
        <end position="412"/>
    </location>
</feature>
<dbReference type="OrthoDB" id="5242885at2"/>
<organism evidence="6 7">
    <name type="scientific">Aliiruegeria haliotis</name>
    <dbReference type="NCBI Taxonomy" id="1280846"/>
    <lineage>
        <taxon>Bacteria</taxon>
        <taxon>Pseudomonadati</taxon>
        <taxon>Pseudomonadota</taxon>
        <taxon>Alphaproteobacteria</taxon>
        <taxon>Rhodobacterales</taxon>
        <taxon>Roseobacteraceae</taxon>
        <taxon>Aliiruegeria</taxon>
    </lineage>
</organism>
<dbReference type="GO" id="GO:0005576">
    <property type="term" value="C:extracellular region"/>
    <property type="evidence" value="ECO:0007669"/>
    <property type="project" value="UniProtKB-SubCell"/>
</dbReference>
<dbReference type="InterPro" id="IPR011049">
    <property type="entry name" value="Serralysin-like_metalloprot_C"/>
</dbReference>
<comment type="subcellular location">
    <subcellularLocation>
        <location evidence="1">Secreted</location>
    </subcellularLocation>
</comment>
<dbReference type="InterPro" id="IPR050557">
    <property type="entry name" value="RTX_toxin/Mannuronan_C5-epim"/>
</dbReference>
<dbReference type="PANTHER" id="PTHR38340">
    <property type="entry name" value="S-LAYER PROTEIN"/>
    <property type="match status" value="1"/>
</dbReference>
<proteinExistence type="inferred from homology"/>
<dbReference type="InterPro" id="IPR006026">
    <property type="entry name" value="Peptidase_Metallo"/>
</dbReference>
<evidence type="ECO:0000256" key="3">
    <source>
        <dbReference type="ARBA" id="ARBA00022525"/>
    </source>
</evidence>
<evidence type="ECO:0000256" key="4">
    <source>
        <dbReference type="SAM" id="MobiDB-lite"/>
    </source>
</evidence>
<dbReference type="GO" id="GO:0008237">
    <property type="term" value="F:metallopeptidase activity"/>
    <property type="evidence" value="ECO:0007669"/>
    <property type="project" value="InterPro"/>
</dbReference>
<dbReference type="SMART" id="SM00235">
    <property type="entry name" value="ZnMc"/>
    <property type="match status" value="1"/>
</dbReference>
<dbReference type="InterPro" id="IPR001343">
    <property type="entry name" value="Hemolysn_Ca-bd"/>
</dbReference>
<protein>
    <submittedName>
        <fullName evidence="6">Hemolysin type calcium-binding protein</fullName>
    </submittedName>
</protein>
<sequence length="522" mass="55569">MPVVRDIRAILAYHEDEQNRWNANEDLGTSAFVAYRFATNAEIGPLESSSRNQYNGDFRVFTPKEKAAFREAVKVFEKAAGIRLVETANTAAKVVAFGADLNAMNPAGYAYVPFINTGTGTFDDPIDQSLHYVINMAPNDLATNKGFRTVLHELGHSLGLSHPFEAPFTLASNLDNTDNTVMSYTHTPVTGRQLAPMDIEAMRHLYGPSSDLKGWTYSIKKGVFKATGTKADEEVVGLLHFKNNIKGGAGKDLIVGWEKRDILDGGGGNDTLKGARGNDLLKGGAGNDTLLGDENDPDRQLDFGDTLLGGGGKDKLRGMDGNDILKGGKGNDMLWGDQSDNWWINDDKLYGGGGNDQLWGGVGDDTLKGERGRDKLYGGDQSDKLIGGGGNDRLDGGKHNDTLSGGAGPDIVKGGAGRDTISGGGGADILVGDDGPKGKATAEKDTFVFTRADRGARDKITDFDLRLDAIDVSAAGFASGDLQVKKVNGNVLLSFDGGSLEIVLQGIRKAQVDALSDFELFA</sequence>
<keyword evidence="7" id="KW-1185">Reference proteome</keyword>
<evidence type="ECO:0000259" key="5">
    <source>
        <dbReference type="SMART" id="SM00235"/>
    </source>
</evidence>
<comment type="caution">
    <text evidence="6">The sequence shown here is derived from an EMBL/GenBank/DDBJ whole genome shotgun (WGS) entry which is preliminary data.</text>
</comment>
<dbReference type="SUPFAM" id="SSF55486">
    <property type="entry name" value="Metalloproteases ('zincins'), catalytic domain"/>
    <property type="match status" value="1"/>
</dbReference>
<dbReference type="Proteomes" id="UP000239480">
    <property type="component" value="Unassembled WGS sequence"/>
</dbReference>